<dbReference type="EMBL" id="LWQT01000010">
    <property type="protein sequence ID" value="OAN55958.1"/>
    <property type="molecule type" value="Genomic_DNA"/>
</dbReference>
<accession>A0A178MX60</accession>
<dbReference type="SUPFAM" id="SSF48452">
    <property type="entry name" value="TPR-like"/>
    <property type="match status" value="1"/>
</dbReference>
<keyword evidence="2" id="KW-1185">Reference proteome</keyword>
<dbReference type="OrthoDB" id="7329378at2"/>
<organism evidence="1 2">
    <name type="scientific">Paramagnetospirillum marisnigri</name>
    <dbReference type="NCBI Taxonomy" id="1285242"/>
    <lineage>
        <taxon>Bacteria</taxon>
        <taxon>Pseudomonadati</taxon>
        <taxon>Pseudomonadota</taxon>
        <taxon>Alphaproteobacteria</taxon>
        <taxon>Rhodospirillales</taxon>
        <taxon>Magnetospirillaceae</taxon>
        <taxon>Paramagnetospirillum</taxon>
    </lineage>
</organism>
<evidence type="ECO:0000313" key="2">
    <source>
        <dbReference type="Proteomes" id="UP000078428"/>
    </source>
</evidence>
<evidence type="ECO:0000313" key="1">
    <source>
        <dbReference type="EMBL" id="OAN55958.1"/>
    </source>
</evidence>
<gene>
    <name evidence="1" type="ORF">A6A04_10360</name>
</gene>
<name>A0A178MX60_9PROT</name>
<dbReference type="InterPro" id="IPR011990">
    <property type="entry name" value="TPR-like_helical_dom_sf"/>
</dbReference>
<protein>
    <submittedName>
        <fullName evidence="1">Uncharacterized protein</fullName>
    </submittedName>
</protein>
<dbReference type="Proteomes" id="UP000078428">
    <property type="component" value="Unassembled WGS sequence"/>
</dbReference>
<proteinExistence type="predicted"/>
<reference evidence="1 2" key="1">
    <citation type="submission" date="2016-04" db="EMBL/GenBank/DDBJ databases">
        <title>Draft genome sequence of freshwater magnetotactic bacteria Magnetospirillum marisnigri SP-1 and Magnetospirillum moscoviense BB-1.</title>
        <authorList>
            <person name="Koziaeva V."/>
            <person name="Dziuba M.V."/>
            <person name="Ivanov T.M."/>
            <person name="Kuznetsov B."/>
            <person name="Grouzdev D.S."/>
        </authorList>
    </citation>
    <scope>NUCLEOTIDE SEQUENCE [LARGE SCALE GENOMIC DNA]</scope>
    <source>
        <strain evidence="1 2">SP-1</strain>
    </source>
</reference>
<dbReference type="STRING" id="1285242.A6A04_10360"/>
<dbReference type="AlphaFoldDB" id="A0A178MX60"/>
<sequence length="426" mass="45731">MTAFDLYRAGRPAEALTVANAALAGDPADEGAACAMGCALVMLGRAAELPRLAEHLNLAAGEAKGWIITATVLHCLLGDGHHQELVAAEQSIAQDSPVHILAVYFGGCARMMLGDMGSAVDRFDWFRRHVRFYAAHINFSAHPLLSMVYRQGRCIAGPDEIDRRLATPRTSPASRLVGEIAAGEGPVLFTCLDDRYFTLFGPAFVEANLAANPSTPLVLHVIGPSEASLERLEALALSFSGRFAASVEDRPLFSTVTYFASARFFVVEQLLARFGRPMISLDGEVRAAVEGLGLASACRNLDFACFGTGRDEPGSVWQASVMWFGTSADARGFIHALQAYCLPELGHPSLLTWQLDQAALLACSHYFQVRGLPLAFGDLRHLLGMPLVDAIADIVSAEAKEDDKHGKMAGEVRAVGAELGRLYTSL</sequence>
<dbReference type="RefSeq" id="WP_068489234.1">
    <property type="nucleotide sequence ID" value="NZ_LWQT01000010.1"/>
</dbReference>
<comment type="caution">
    <text evidence="1">The sequence shown here is derived from an EMBL/GenBank/DDBJ whole genome shotgun (WGS) entry which is preliminary data.</text>
</comment>